<feature type="chain" id="PRO_5008501718" description="DUF4148 domain-containing protein" evidence="1">
    <location>
        <begin position="22"/>
        <end position="87"/>
    </location>
</feature>
<reference evidence="2 3" key="1">
    <citation type="submission" date="2016-01" db="EMBL/GenBank/DDBJ databases">
        <authorList>
            <person name="Oliw E.H."/>
        </authorList>
    </citation>
    <scope>NUCLEOTIDE SEQUENCE [LARGE SCALE GENOMIC DNA]</scope>
    <source>
        <strain evidence="2">LMG 27134</strain>
    </source>
</reference>
<protein>
    <recommendedName>
        <fullName evidence="4">DUF4148 domain-containing protein</fullName>
    </recommendedName>
</protein>
<dbReference type="AlphaFoldDB" id="A0A158GXA9"/>
<dbReference type="Pfam" id="PF13663">
    <property type="entry name" value="DUF4148"/>
    <property type="match status" value="1"/>
</dbReference>
<evidence type="ECO:0000313" key="2">
    <source>
        <dbReference type="EMBL" id="SAL36487.1"/>
    </source>
</evidence>
<evidence type="ECO:0000256" key="1">
    <source>
        <dbReference type="SAM" id="SignalP"/>
    </source>
</evidence>
<dbReference type="Proteomes" id="UP000054683">
    <property type="component" value="Unassembled WGS sequence"/>
</dbReference>
<dbReference type="InterPro" id="IPR025421">
    <property type="entry name" value="DUF4148"/>
</dbReference>
<organism evidence="2 3">
    <name type="scientific">Caballeronia udeis</name>
    <dbReference type="NCBI Taxonomy" id="1232866"/>
    <lineage>
        <taxon>Bacteria</taxon>
        <taxon>Pseudomonadati</taxon>
        <taxon>Pseudomonadota</taxon>
        <taxon>Betaproteobacteria</taxon>
        <taxon>Burkholderiales</taxon>
        <taxon>Burkholderiaceae</taxon>
        <taxon>Caballeronia</taxon>
    </lineage>
</organism>
<dbReference type="RefSeq" id="WP_407923044.1">
    <property type="nucleotide sequence ID" value="NZ_FCOK02000021.1"/>
</dbReference>
<name>A0A158GXA9_9BURK</name>
<dbReference type="EMBL" id="FCOK02000021">
    <property type="protein sequence ID" value="SAL36487.1"/>
    <property type="molecule type" value="Genomic_DNA"/>
</dbReference>
<feature type="signal peptide" evidence="1">
    <location>
        <begin position="1"/>
        <end position="21"/>
    </location>
</feature>
<evidence type="ECO:0000313" key="3">
    <source>
        <dbReference type="Proteomes" id="UP000054683"/>
    </source>
</evidence>
<evidence type="ECO:0008006" key="4">
    <source>
        <dbReference type="Google" id="ProtNLM"/>
    </source>
</evidence>
<accession>A0A158GXA9</accession>
<keyword evidence="1" id="KW-0732">Signal</keyword>
<gene>
    <name evidence="2" type="ORF">AWB69_03495</name>
</gene>
<sequence length="87" mass="9288">MMKTLTITTLLGLAISTSAFAQSQAQPTDALPSNVTNAKVVAQTGQWVPPDGQTIAPKTRAQVYQELVEAEKDGQLAYLNSTVYAHP</sequence>
<proteinExistence type="predicted"/>